<comment type="subunit">
    <text evidence="13">F-type ATPases have 2 components, F(1) - the catalytic core - and F(0) - the membrane proton channel. F(1) has five subunits: alpha(3), beta(3), gamma(1), delta(1), epsilon(1). F(0) has three main subunits: a(1), b(2) and c(10-14). The alpha and beta chains form an alternating ring which encloses part of the gamma chain. F(1) is attached to F(0) by a central stalk formed by the gamma and epsilon chains, while a peripheral stalk is formed by the delta and b chains.</text>
</comment>
<comment type="function">
    <text evidence="10 13">F(1)F(0) ATP synthase produces ATP from ADP in the presence of a proton or sodium gradient. F-type ATPases consist of two structural domains, F(1) containing the extramembraneous catalytic core and F(0) containing the membrane proton channel, linked together by a central stalk and a peripheral stalk. During catalysis, ATP synthesis in the catalytic domain of F(1) is coupled via a rotary mechanism of the central stalk subunits to proton translocation.</text>
</comment>
<keyword evidence="5 13" id="KW-0375">Hydrogen ion transport</keyword>
<evidence type="ECO:0000313" key="16">
    <source>
        <dbReference type="Proteomes" id="UP000614424"/>
    </source>
</evidence>
<evidence type="ECO:0000313" key="15">
    <source>
        <dbReference type="EMBL" id="MBC8316609.1"/>
    </source>
</evidence>
<evidence type="ECO:0000256" key="10">
    <source>
        <dbReference type="ARBA" id="ARBA00025198"/>
    </source>
</evidence>
<gene>
    <name evidence="13" type="primary">atpF</name>
    <name evidence="15" type="ORF">H8E41_01795</name>
</gene>
<evidence type="ECO:0000256" key="2">
    <source>
        <dbReference type="ARBA" id="ARBA00022448"/>
    </source>
</evidence>
<evidence type="ECO:0000256" key="5">
    <source>
        <dbReference type="ARBA" id="ARBA00022781"/>
    </source>
</evidence>
<evidence type="ECO:0000256" key="11">
    <source>
        <dbReference type="ARBA" id="ARBA00025614"/>
    </source>
</evidence>
<keyword evidence="2 13" id="KW-0813">Transport</keyword>
<feature type="transmembrane region" description="Helical" evidence="13">
    <location>
        <begin position="6"/>
        <end position="27"/>
    </location>
</feature>
<accession>A0A8J6TAP7</accession>
<comment type="caution">
    <text evidence="15">The sequence shown here is derived from an EMBL/GenBank/DDBJ whole genome shotgun (WGS) entry which is preliminary data.</text>
</comment>
<comment type="subcellular location">
    <subcellularLocation>
        <location evidence="13">Cell membrane</location>
        <topology evidence="13">Single-pass membrane protein</topology>
    </subcellularLocation>
    <subcellularLocation>
        <location evidence="12">Endomembrane system</location>
        <topology evidence="12">Single-pass membrane protein</topology>
    </subcellularLocation>
</comment>
<evidence type="ECO:0000256" key="6">
    <source>
        <dbReference type="ARBA" id="ARBA00022989"/>
    </source>
</evidence>
<keyword evidence="6 13" id="KW-1133">Transmembrane helix</keyword>
<evidence type="ECO:0000256" key="14">
    <source>
        <dbReference type="RuleBase" id="RU003848"/>
    </source>
</evidence>
<sequence length="248" mass="29175">MLIDWPTVIFQIINFLILIALLKRFLYGPIIKAMDEREEKIAQSLAEASRAEKEAAQHAASLSAEHEEFAEKRVLMQQEARLEIDTWKEESIYRLKKDIAALQQSWQKNLEDEQEAFMKKLKISISRQVFQVARKAFADLADDKLESRLLDTFLQKIDKELVSIEIAKIDQKILHIISGFPLHQEEKDRLRNGLTPFFPKQKEFRFREEPDMGFGLRLLAGNHKWEWNINRYMLDIEDEILKTMGMAK</sequence>
<organism evidence="15 16">
    <name type="scientific">Candidatus Desulfobia pelagia</name>
    <dbReference type="NCBI Taxonomy" id="2841692"/>
    <lineage>
        <taxon>Bacteria</taxon>
        <taxon>Pseudomonadati</taxon>
        <taxon>Thermodesulfobacteriota</taxon>
        <taxon>Desulfobulbia</taxon>
        <taxon>Desulfobulbales</taxon>
        <taxon>Desulfobulbaceae</taxon>
        <taxon>Candidatus Desulfobia</taxon>
    </lineage>
</organism>
<evidence type="ECO:0000256" key="8">
    <source>
        <dbReference type="ARBA" id="ARBA00023136"/>
    </source>
</evidence>
<dbReference type="AlphaFoldDB" id="A0A8J6TAP7"/>
<keyword evidence="8 13" id="KW-0472">Membrane</keyword>
<dbReference type="GO" id="GO:0005886">
    <property type="term" value="C:plasma membrane"/>
    <property type="evidence" value="ECO:0007669"/>
    <property type="project" value="UniProtKB-SubCell"/>
</dbReference>
<keyword evidence="13" id="KW-1003">Cell membrane</keyword>
<name>A0A8J6TAP7_9BACT</name>
<evidence type="ECO:0000256" key="13">
    <source>
        <dbReference type="HAMAP-Rule" id="MF_01398"/>
    </source>
</evidence>
<keyword evidence="4 13" id="KW-0812">Transmembrane</keyword>
<dbReference type="PANTHER" id="PTHR33445">
    <property type="entry name" value="ATP SYNTHASE SUBUNIT B', CHLOROPLASTIC"/>
    <property type="match status" value="1"/>
</dbReference>
<evidence type="ECO:0000256" key="4">
    <source>
        <dbReference type="ARBA" id="ARBA00022692"/>
    </source>
</evidence>
<evidence type="ECO:0000256" key="1">
    <source>
        <dbReference type="ARBA" id="ARBA00005513"/>
    </source>
</evidence>
<evidence type="ECO:0000256" key="12">
    <source>
        <dbReference type="ARBA" id="ARBA00037847"/>
    </source>
</evidence>
<dbReference type="PANTHER" id="PTHR33445:SF2">
    <property type="entry name" value="ATP SYNTHASE SUBUNIT B', CHLOROPLASTIC"/>
    <property type="match status" value="1"/>
</dbReference>
<protein>
    <recommendedName>
        <fullName evidence="13">ATP synthase subunit b</fullName>
    </recommendedName>
    <alternativeName>
        <fullName evidence="13">ATP synthase F(0) sector subunit b</fullName>
    </alternativeName>
    <alternativeName>
        <fullName evidence="13">ATPase subunit I</fullName>
    </alternativeName>
    <alternativeName>
        <fullName evidence="13">F-type ATPase subunit b</fullName>
        <shortName evidence="13">F-ATPase subunit b</shortName>
    </alternativeName>
</protein>
<evidence type="ECO:0000256" key="3">
    <source>
        <dbReference type="ARBA" id="ARBA00022547"/>
    </source>
</evidence>
<dbReference type="GO" id="GO:0046933">
    <property type="term" value="F:proton-transporting ATP synthase activity, rotational mechanism"/>
    <property type="evidence" value="ECO:0007669"/>
    <property type="project" value="UniProtKB-UniRule"/>
</dbReference>
<dbReference type="Proteomes" id="UP000614424">
    <property type="component" value="Unassembled WGS sequence"/>
</dbReference>
<dbReference type="InterPro" id="IPR050059">
    <property type="entry name" value="ATP_synthase_B_chain"/>
</dbReference>
<dbReference type="GO" id="GO:0045259">
    <property type="term" value="C:proton-transporting ATP synthase complex"/>
    <property type="evidence" value="ECO:0007669"/>
    <property type="project" value="UniProtKB-KW"/>
</dbReference>
<proteinExistence type="inferred from homology"/>
<evidence type="ECO:0000256" key="7">
    <source>
        <dbReference type="ARBA" id="ARBA00023065"/>
    </source>
</evidence>
<dbReference type="Pfam" id="PF00430">
    <property type="entry name" value="ATP-synt_B"/>
    <property type="match status" value="1"/>
</dbReference>
<dbReference type="GO" id="GO:0012505">
    <property type="term" value="C:endomembrane system"/>
    <property type="evidence" value="ECO:0007669"/>
    <property type="project" value="UniProtKB-SubCell"/>
</dbReference>
<keyword evidence="7 13" id="KW-0406">Ion transport</keyword>
<evidence type="ECO:0000256" key="9">
    <source>
        <dbReference type="ARBA" id="ARBA00023310"/>
    </source>
</evidence>
<dbReference type="CDD" id="cd06503">
    <property type="entry name" value="ATP-synt_Fo_b"/>
    <property type="match status" value="1"/>
</dbReference>
<keyword evidence="3 13" id="KW-0138">CF(0)</keyword>
<dbReference type="GO" id="GO:0046961">
    <property type="term" value="F:proton-transporting ATPase activity, rotational mechanism"/>
    <property type="evidence" value="ECO:0007669"/>
    <property type="project" value="TreeGrafter"/>
</dbReference>
<keyword evidence="9 13" id="KW-0066">ATP synthesis</keyword>
<dbReference type="HAMAP" id="MF_01398">
    <property type="entry name" value="ATP_synth_b_bprime"/>
    <property type="match status" value="1"/>
</dbReference>
<reference evidence="15 16" key="1">
    <citation type="submission" date="2020-08" db="EMBL/GenBank/DDBJ databases">
        <title>Bridging the membrane lipid divide: bacteria of the FCB group superphylum have the potential to synthesize archaeal ether lipids.</title>
        <authorList>
            <person name="Villanueva L."/>
            <person name="Von Meijenfeldt F.A.B."/>
            <person name="Westbye A.B."/>
            <person name="Yadav S."/>
            <person name="Hopmans E.C."/>
            <person name="Dutilh B.E."/>
            <person name="Sinninghe Damste J.S."/>
        </authorList>
    </citation>
    <scope>NUCLEOTIDE SEQUENCE [LARGE SCALE GENOMIC DNA]</scope>
    <source>
        <strain evidence="15">NIOZ-UU47</strain>
    </source>
</reference>
<dbReference type="EMBL" id="JACNJZ010000044">
    <property type="protein sequence ID" value="MBC8316609.1"/>
    <property type="molecule type" value="Genomic_DNA"/>
</dbReference>
<dbReference type="InterPro" id="IPR002146">
    <property type="entry name" value="ATP_synth_b/b'su_bac/chlpt"/>
</dbReference>
<comment type="function">
    <text evidence="11">Component of the F(0) channel, it forms part of the peripheral stalk, linking F(1) to F(0). The b'-subunit is a diverged and duplicated form of b found in plants and photosynthetic bacteria.</text>
</comment>
<comment type="similarity">
    <text evidence="1 13 14">Belongs to the ATPase B chain family.</text>
</comment>